<feature type="compositionally biased region" description="Low complexity" evidence="1">
    <location>
        <begin position="185"/>
        <end position="197"/>
    </location>
</feature>
<proteinExistence type="predicted"/>
<dbReference type="GeneID" id="18162743"/>
<reference evidence="2 3" key="1">
    <citation type="journal article" date="2011" name="Genome Biol.">
        <title>Genome sequence of the insect pathogenic fungus Cordyceps militaris, a valued traditional Chinese medicine.</title>
        <authorList>
            <person name="Zheng P."/>
            <person name="Xia Y."/>
            <person name="Xiao G."/>
            <person name="Xiong C."/>
            <person name="Hu X."/>
            <person name="Zhang S."/>
            <person name="Zheng H."/>
            <person name="Huang Y."/>
            <person name="Zhou Y."/>
            <person name="Wang S."/>
            <person name="Zhao G.P."/>
            <person name="Liu X."/>
            <person name="St Leger R.J."/>
            <person name="Wang C."/>
        </authorList>
    </citation>
    <scope>NUCLEOTIDE SEQUENCE [LARGE SCALE GENOMIC DNA]</scope>
    <source>
        <strain evidence="2 3">CM01</strain>
    </source>
</reference>
<evidence type="ECO:0000256" key="1">
    <source>
        <dbReference type="SAM" id="MobiDB-lite"/>
    </source>
</evidence>
<dbReference type="EMBL" id="JH126399">
    <property type="protein sequence ID" value="EGX96054.1"/>
    <property type="molecule type" value="Genomic_DNA"/>
</dbReference>
<dbReference type="Proteomes" id="UP000001610">
    <property type="component" value="Unassembled WGS sequence"/>
</dbReference>
<dbReference type="KEGG" id="cmt:CCM_00709"/>
<gene>
    <name evidence="2" type="ORF">CCM_00709</name>
</gene>
<feature type="compositionally biased region" description="Polar residues" evidence="1">
    <location>
        <begin position="148"/>
        <end position="157"/>
    </location>
</feature>
<dbReference type="eggNOG" id="ENOG502RK0R">
    <property type="taxonomic scope" value="Eukaryota"/>
</dbReference>
<name>G3J5J3_CORMM</name>
<organism evidence="2 3">
    <name type="scientific">Cordyceps militaris (strain CM01)</name>
    <name type="common">Caterpillar fungus</name>
    <dbReference type="NCBI Taxonomy" id="983644"/>
    <lineage>
        <taxon>Eukaryota</taxon>
        <taxon>Fungi</taxon>
        <taxon>Dikarya</taxon>
        <taxon>Ascomycota</taxon>
        <taxon>Pezizomycotina</taxon>
        <taxon>Sordariomycetes</taxon>
        <taxon>Hypocreomycetidae</taxon>
        <taxon>Hypocreales</taxon>
        <taxon>Cordycipitaceae</taxon>
        <taxon>Cordyceps</taxon>
    </lineage>
</organism>
<dbReference type="VEuPathDB" id="FungiDB:CCM_00709"/>
<feature type="compositionally biased region" description="Low complexity" evidence="1">
    <location>
        <begin position="352"/>
        <end position="363"/>
    </location>
</feature>
<dbReference type="InParanoid" id="G3J5J3"/>
<protein>
    <submittedName>
        <fullName evidence="2">Uncharacterized protein</fullName>
    </submittedName>
</protein>
<feature type="region of interest" description="Disordered" evidence="1">
    <location>
        <begin position="117"/>
        <end position="197"/>
    </location>
</feature>
<feature type="region of interest" description="Disordered" evidence="1">
    <location>
        <begin position="218"/>
        <end position="395"/>
    </location>
</feature>
<dbReference type="HOGENOM" id="CLU_698320_0_0_1"/>
<sequence length="395" mass="40684">MNVVGTCVPPQPFRFLVLPFPVLPRPIQGSLAAFVRLAIIPLIRIDSTSAPRSRIINSIVDATTFIYTLLHDIIVYRVATLARYRLSRPNVITDNQFVQHVSKGSIVPPFGASSSKPPLYPASARAPEPPTAPEPAKITELPKPATGAGTSLPSISNLDAPPQPSKETAGEAQNGANGAPASSVGSTAKPNGAAAAPATTGLLSTLNKPVEAVAPALSKSSLSATPFPRPVEVKSVPDTPVNTGTPAGGTPRPVLDISQEPIQKPVSESAKFALTAINETTKPESSLNGAAERSAPAPTSAPATATTGSSAPASHKRKLEDDAETRADSEQSEKKAKLEEGVKSEANCATDAAASAPASSSAPRKVGRPKKSKTPAPVGRTQRKTRSQGNVEGGL</sequence>
<evidence type="ECO:0000313" key="3">
    <source>
        <dbReference type="Proteomes" id="UP000001610"/>
    </source>
</evidence>
<feature type="compositionally biased region" description="Polar residues" evidence="1">
    <location>
        <begin position="277"/>
        <end position="288"/>
    </location>
</feature>
<accession>G3J5J3</accession>
<dbReference type="RefSeq" id="XP_006665931.1">
    <property type="nucleotide sequence ID" value="XM_006665868.1"/>
</dbReference>
<evidence type="ECO:0000313" key="2">
    <source>
        <dbReference type="EMBL" id="EGX96054.1"/>
    </source>
</evidence>
<keyword evidence="3" id="KW-1185">Reference proteome</keyword>
<dbReference type="AlphaFoldDB" id="G3J5J3"/>
<feature type="compositionally biased region" description="Basic and acidic residues" evidence="1">
    <location>
        <begin position="318"/>
        <end position="343"/>
    </location>
</feature>
<dbReference type="OrthoDB" id="4870844at2759"/>
<feature type="compositionally biased region" description="Low complexity" evidence="1">
    <location>
        <begin position="290"/>
        <end position="313"/>
    </location>
</feature>